<dbReference type="Proteomes" id="UP001341840">
    <property type="component" value="Unassembled WGS sequence"/>
</dbReference>
<proteinExistence type="predicted"/>
<evidence type="ECO:0000256" key="1">
    <source>
        <dbReference type="SAM" id="SignalP"/>
    </source>
</evidence>
<evidence type="ECO:0000313" key="3">
    <source>
        <dbReference type="Proteomes" id="UP001341840"/>
    </source>
</evidence>
<feature type="chain" id="PRO_5047062775" evidence="1">
    <location>
        <begin position="27"/>
        <end position="128"/>
    </location>
</feature>
<comment type="caution">
    <text evidence="2">The sequence shown here is derived from an EMBL/GenBank/DDBJ whole genome shotgun (WGS) entry which is preliminary data.</text>
</comment>
<gene>
    <name evidence="2" type="ORF">PIB30_002017</name>
</gene>
<protein>
    <submittedName>
        <fullName evidence="2">Uncharacterized protein</fullName>
    </submittedName>
</protein>
<evidence type="ECO:0000313" key="2">
    <source>
        <dbReference type="EMBL" id="MED6106124.1"/>
    </source>
</evidence>
<organism evidence="2 3">
    <name type="scientific">Stylosanthes scabra</name>
    <dbReference type="NCBI Taxonomy" id="79078"/>
    <lineage>
        <taxon>Eukaryota</taxon>
        <taxon>Viridiplantae</taxon>
        <taxon>Streptophyta</taxon>
        <taxon>Embryophyta</taxon>
        <taxon>Tracheophyta</taxon>
        <taxon>Spermatophyta</taxon>
        <taxon>Magnoliopsida</taxon>
        <taxon>eudicotyledons</taxon>
        <taxon>Gunneridae</taxon>
        <taxon>Pentapetalae</taxon>
        <taxon>rosids</taxon>
        <taxon>fabids</taxon>
        <taxon>Fabales</taxon>
        <taxon>Fabaceae</taxon>
        <taxon>Papilionoideae</taxon>
        <taxon>50 kb inversion clade</taxon>
        <taxon>dalbergioids sensu lato</taxon>
        <taxon>Dalbergieae</taxon>
        <taxon>Pterocarpus clade</taxon>
        <taxon>Stylosanthes</taxon>
    </lineage>
</organism>
<name>A0ABU6Q2R3_9FABA</name>
<dbReference type="PROSITE" id="PS51257">
    <property type="entry name" value="PROKAR_LIPOPROTEIN"/>
    <property type="match status" value="1"/>
</dbReference>
<dbReference type="EMBL" id="JASCZI010000004">
    <property type="protein sequence ID" value="MED6106124.1"/>
    <property type="molecule type" value="Genomic_DNA"/>
</dbReference>
<feature type="signal peptide" evidence="1">
    <location>
        <begin position="1"/>
        <end position="26"/>
    </location>
</feature>
<accession>A0ABU6Q2R3</accession>
<sequence length="128" mass="14175">MHRRPLPHRSSLTLCSSLACAGIAHGEVPFTQSQDVLLSCNSRRRSSLRRSTQRRPPLSRNWCSQATVTTAAQGISPRSSAGDVRLPISSEGYHQVTPWECTLTDHVTPWEYIQVVAGELELNHTNAV</sequence>
<reference evidence="2 3" key="1">
    <citation type="journal article" date="2023" name="Plants (Basel)">
        <title>Bridging the Gap: Combining Genomics and Transcriptomics Approaches to Understand Stylosanthes scabra, an Orphan Legume from the Brazilian Caatinga.</title>
        <authorList>
            <person name="Ferreira-Neto J.R.C."/>
            <person name="da Silva M.D."/>
            <person name="Binneck E."/>
            <person name="de Melo N.F."/>
            <person name="da Silva R.H."/>
            <person name="de Melo A.L.T.M."/>
            <person name="Pandolfi V."/>
            <person name="Bustamante F.O."/>
            <person name="Brasileiro-Vidal A.C."/>
            <person name="Benko-Iseppon A.M."/>
        </authorList>
    </citation>
    <scope>NUCLEOTIDE SEQUENCE [LARGE SCALE GENOMIC DNA]</scope>
    <source>
        <tissue evidence="2">Leaves</tissue>
    </source>
</reference>
<keyword evidence="1" id="KW-0732">Signal</keyword>
<keyword evidence="3" id="KW-1185">Reference proteome</keyword>